<comment type="caution">
    <text evidence="6">The sequence shown here is derived from an EMBL/GenBank/DDBJ whole genome shotgun (WGS) entry which is preliminary data.</text>
</comment>
<dbReference type="InterPro" id="IPR051870">
    <property type="entry name" value="Elongin-A_domain"/>
</dbReference>
<dbReference type="Pfam" id="PF06881">
    <property type="entry name" value="Elongin_A"/>
    <property type="match status" value="1"/>
</dbReference>
<sequence length="680" mass="77900">MGDMDENLVKAVKHYQDSLDRHTENRNDNKLLHYLDRLYKLPIKVVHLEQTGVGRTVNGLRKLGGEVGEYARRLVTKWKEMVVGEQEEEEDEDEEDGYQTGEDQSSDDDTQSPEIEQVRENSSSHRKSDKTHNETDDRNKVRKSGEHSSKSGHTSHSSESKSSSEKDRHKENGHDRHKSHKRKAESSEDETPKKKKKSEGDSRHRRRIDSDSEDDKKRDRKHKKYDKPEKKKPRDSSDDDSEHETKSKEKRHKHEKKKIRELSDEDSDDEYRSREKKKSHKSLDKDKEKPSTSKDTHKDKHKHSKKEDYKRHEHSSKTKENDKKSKHRSEEKERTKDKGDDKKEKKKKVANGGLKITGIDSGSGTSFAEALGMCEPSSSKSSAKKKPTEKKEKPPSKSDDSVPKLLLKEPVVEPLDLNLSSLLPSITPNYRPLGNLLSSDAQPKKFLSESETLSNIISSKNQRTKVYSGNKVGYGKVPSLFELCTRILQDNIDALEYTGGVPYIILKPILEKATPNQLYMMEHHNPYLIEDTDELWQLHCQKEFRNKPRQELETWREMYLRCLDERDAKLKALTANIKQSQDKSLPVRMTKLAYVDAVAKPPRNIARKQAKNGTAFDIRKPAVTPSSRLNSLATAGEAGKVAVPNPGSRAVERTSSHATKPKKAPLMLKSISSFKNRFKR</sequence>
<dbReference type="Pfam" id="PF08711">
    <property type="entry name" value="Med26"/>
    <property type="match status" value="1"/>
</dbReference>
<feature type="region of interest" description="Disordered" evidence="4">
    <location>
        <begin position="635"/>
        <end position="680"/>
    </location>
</feature>
<protein>
    <recommendedName>
        <fullName evidence="5">TFIIS N-terminal domain-containing protein</fullName>
    </recommendedName>
</protein>
<dbReference type="Proteomes" id="UP001168821">
    <property type="component" value="Unassembled WGS sequence"/>
</dbReference>
<dbReference type="AlphaFoldDB" id="A0AA38HPF8"/>
<evidence type="ECO:0000256" key="3">
    <source>
        <dbReference type="PROSITE-ProRule" id="PRU00649"/>
    </source>
</evidence>
<proteinExistence type="predicted"/>
<feature type="compositionally biased region" description="Acidic residues" evidence="4">
    <location>
        <begin position="85"/>
        <end position="97"/>
    </location>
</feature>
<reference evidence="6" key="1">
    <citation type="journal article" date="2023" name="G3 (Bethesda)">
        <title>Whole genome assemblies of Zophobas morio and Tenebrio molitor.</title>
        <authorList>
            <person name="Kaur S."/>
            <person name="Stinson S.A."/>
            <person name="diCenzo G.C."/>
        </authorList>
    </citation>
    <scope>NUCLEOTIDE SEQUENCE</scope>
    <source>
        <strain evidence="6">QUZm001</strain>
    </source>
</reference>
<feature type="compositionally biased region" description="Polar residues" evidence="4">
    <location>
        <begin position="670"/>
        <end position="680"/>
    </location>
</feature>
<feature type="compositionally biased region" description="Basic and acidic residues" evidence="4">
    <location>
        <begin position="184"/>
        <end position="217"/>
    </location>
</feature>
<dbReference type="GO" id="GO:0070449">
    <property type="term" value="C:elongin complex"/>
    <property type="evidence" value="ECO:0007669"/>
    <property type="project" value="InterPro"/>
</dbReference>
<evidence type="ECO:0000256" key="4">
    <source>
        <dbReference type="SAM" id="MobiDB-lite"/>
    </source>
</evidence>
<dbReference type="InterPro" id="IPR017923">
    <property type="entry name" value="TFIIS_N"/>
</dbReference>
<evidence type="ECO:0000313" key="6">
    <source>
        <dbReference type="EMBL" id="KAJ3640969.1"/>
    </source>
</evidence>
<organism evidence="6 7">
    <name type="scientific">Zophobas morio</name>
    <dbReference type="NCBI Taxonomy" id="2755281"/>
    <lineage>
        <taxon>Eukaryota</taxon>
        <taxon>Metazoa</taxon>
        <taxon>Ecdysozoa</taxon>
        <taxon>Arthropoda</taxon>
        <taxon>Hexapoda</taxon>
        <taxon>Insecta</taxon>
        <taxon>Pterygota</taxon>
        <taxon>Neoptera</taxon>
        <taxon>Endopterygota</taxon>
        <taxon>Coleoptera</taxon>
        <taxon>Polyphaga</taxon>
        <taxon>Cucujiformia</taxon>
        <taxon>Tenebrionidae</taxon>
        <taxon>Zophobas</taxon>
    </lineage>
</organism>
<feature type="compositionally biased region" description="Basic and acidic residues" evidence="4">
    <location>
        <begin position="305"/>
        <end position="343"/>
    </location>
</feature>
<dbReference type="SMART" id="SM00509">
    <property type="entry name" value="TFS2N"/>
    <property type="match status" value="1"/>
</dbReference>
<gene>
    <name evidence="6" type="ORF">Zmor_027501</name>
</gene>
<keyword evidence="7" id="KW-1185">Reference proteome</keyword>
<feature type="compositionally biased region" description="Basic and acidic residues" evidence="4">
    <location>
        <begin position="226"/>
        <end position="236"/>
    </location>
</feature>
<evidence type="ECO:0000259" key="5">
    <source>
        <dbReference type="PROSITE" id="PS51319"/>
    </source>
</evidence>
<feature type="region of interest" description="Disordered" evidence="4">
    <location>
        <begin position="81"/>
        <end position="405"/>
    </location>
</feature>
<dbReference type="SUPFAM" id="SSF47676">
    <property type="entry name" value="Conserved domain common to transcription factors TFIIS, elongin A, CRSP70"/>
    <property type="match status" value="1"/>
</dbReference>
<dbReference type="InterPro" id="IPR035441">
    <property type="entry name" value="TFIIS/LEDGF_dom_sf"/>
</dbReference>
<feature type="compositionally biased region" description="Basic and acidic residues" evidence="4">
    <location>
        <begin position="389"/>
        <end position="405"/>
    </location>
</feature>
<evidence type="ECO:0000256" key="1">
    <source>
        <dbReference type="ARBA" id="ARBA00004123"/>
    </source>
</evidence>
<feature type="compositionally biased region" description="Basic and acidic residues" evidence="4">
    <location>
        <begin position="281"/>
        <end position="298"/>
    </location>
</feature>
<dbReference type="PANTHER" id="PTHR15141">
    <property type="entry name" value="TRANSCRIPTION ELONGATION FACTOR B POLYPEPTIDE 3"/>
    <property type="match status" value="1"/>
</dbReference>
<feature type="domain" description="TFIIS N-terminal" evidence="5">
    <location>
        <begin position="10"/>
        <end position="85"/>
    </location>
</feature>
<evidence type="ECO:0000313" key="7">
    <source>
        <dbReference type="Proteomes" id="UP001168821"/>
    </source>
</evidence>
<keyword evidence="2 3" id="KW-0539">Nucleus</keyword>
<name>A0AA38HPF8_9CUCU</name>
<dbReference type="PROSITE" id="PS51319">
    <property type="entry name" value="TFIIS_N"/>
    <property type="match status" value="1"/>
</dbReference>
<dbReference type="Gene3D" id="1.20.930.10">
    <property type="entry name" value="Conserved domain common to transcription factors TFIIS, elongin A, CRSP70"/>
    <property type="match status" value="1"/>
</dbReference>
<accession>A0AA38HPF8</accession>
<dbReference type="Gene3D" id="6.10.250.3180">
    <property type="match status" value="1"/>
</dbReference>
<comment type="subcellular location">
    <subcellularLocation>
        <location evidence="1 3">Nucleus</location>
    </subcellularLocation>
</comment>
<dbReference type="GO" id="GO:0006368">
    <property type="term" value="P:transcription elongation by RNA polymerase II"/>
    <property type="evidence" value="ECO:0007669"/>
    <property type="project" value="InterPro"/>
</dbReference>
<evidence type="ECO:0000256" key="2">
    <source>
        <dbReference type="ARBA" id="ARBA00023242"/>
    </source>
</evidence>
<dbReference type="InterPro" id="IPR010684">
    <property type="entry name" value="RNA_pol_II_trans_fac_SIII_A"/>
</dbReference>
<dbReference type="PANTHER" id="PTHR15141:SF76">
    <property type="entry name" value="TRANSCRIPTION ELONGATION FACTOR B POLYPEPTIDE 3"/>
    <property type="match status" value="1"/>
</dbReference>
<feature type="compositionally biased region" description="Basic and acidic residues" evidence="4">
    <location>
        <begin position="156"/>
        <end position="174"/>
    </location>
</feature>
<feature type="compositionally biased region" description="Basic residues" evidence="4">
    <location>
        <begin position="248"/>
        <end position="259"/>
    </location>
</feature>
<dbReference type="InterPro" id="IPR003617">
    <property type="entry name" value="TFIIS/CRSP70_N_sub"/>
</dbReference>
<feature type="compositionally biased region" description="Basic and acidic residues" evidence="4">
    <location>
        <begin position="130"/>
        <end position="149"/>
    </location>
</feature>
<dbReference type="EMBL" id="JALNTZ010000009">
    <property type="protein sequence ID" value="KAJ3640969.1"/>
    <property type="molecule type" value="Genomic_DNA"/>
</dbReference>